<reference evidence="1" key="1">
    <citation type="submission" date="2020-11" db="EMBL/GenBank/DDBJ databases">
        <authorList>
            <person name="Tran Van P."/>
        </authorList>
    </citation>
    <scope>NUCLEOTIDE SEQUENCE</scope>
</reference>
<proteinExistence type="predicted"/>
<evidence type="ECO:0000313" key="1">
    <source>
        <dbReference type="EMBL" id="CAD7435672.1"/>
    </source>
</evidence>
<protein>
    <submittedName>
        <fullName evidence="1">Uncharacterized protein</fullName>
    </submittedName>
</protein>
<dbReference type="AlphaFoldDB" id="A0A7R9EKF6"/>
<sequence length="199" mass="22405">MKHTVKHLKQILLQHKVYTKDPLSPRDAFFGRRTNCIKLFHEEDLYCADNIKYLDVATAGIRSIYKGKVALKQIPMITSGANGAFSTRDLKVRVGKVFPPGLLGRDPDTGPKQFILRDISGQRPYLPHLAVVNDYHGIQKYLTGPFITVDSVINVNDEVIFLNYKEARDALCPKANTSVAVACYTTVMARLHLYSILEQ</sequence>
<dbReference type="EMBL" id="OB801716">
    <property type="protein sequence ID" value="CAD7435672.1"/>
    <property type="molecule type" value="Genomic_DNA"/>
</dbReference>
<organism evidence="1">
    <name type="scientific">Timema monikensis</name>
    <dbReference type="NCBI Taxonomy" id="170555"/>
    <lineage>
        <taxon>Eukaryota</taxon>
        <taxon>Metazoa</taxon>
        <taxon>Ecdysozoa</taxon>
        <taxon>Arthropoda</taxon>
        <taxon>Hexapoda</taxon>
        <taxon>Insecta</taxon>
        <taxon>Pterygota</taxon>
        <taxon>Neoptera</taxon>
        <taxon>Polyneoptera</taxon>
        <taxon>Phasmatodea</taxon>
        <taxon>Timematodea</taxon>
        <taxon>Timematoidea</taxon>
        <taxon>Timematidae</taxon>
        <taxon>Timema</taxon>
    </lineage>
</organism>
<accession>A0A7R9EKF6</accession>
<name>A0A7R9EKF6_9NEOP</name>
<gene>
    <name evidence="1" type="ORF">TMSB3V08_LOCUS12318</name>
</gene>